<name>A0ABR5TFG9_9BURK</name>
<dbReference type="Proteomes" id="UP000070255">
    <property type="component" value="Unassembled WGS sequence"/>
</dbReference>
<proteinExistence type="predicted"/>
<organism evidence="2 3">
    <name type="scientific">Burkholderia savannae</name>
    <dbReference type="NCBI Taxonomy" id="1637837"/>
    <lineage>
        <taxon>Bacteria</taxon>
        <taxon>Pseudomonadati</taxon>
        <taxon>Pseudomonadota</taxon>
        <taxon>Betaproteobacteria</taxon>
        <taxon>Burkholderiales</taxon>
        <taxon>Burkholderiaceae</taxon>
        <taxon>Burkholderia</taxon>
        <taxon>pseudomallei group</taxon>
    </lineage>
</organism>
<evidence type="ECO:0000313" key="3">
    <source>
        <dbReference type="Proteomes" id="UP000070255"/>
    </source>
</evidence>
<sequence>MKYQYSGPTSGVTLKNGNEVREVMLHTDADVDLPEQHEYTKTLQAMGYLKLAPAKQAKPARNSATEDQPKTAADAVLKGA</sequence>
<evidence type="ECO:0008006" key="4">
    <source>
        <dbReference type="Google" id="ProtNLM"/>
    </source>
</evidence>
<protein>
    <recommendedName>
        <fullName evidence="4">Bacteriophage protein</fullName>
    </recommendedName>
</protein>
<keyword evidence="3" id="KW-1185">Reference proteome</keyword>
<evidence type="ECO:0000313" key="2">
    <source>
        <dbReference type="EMBL" id="KWZ43746.1"/>
    </source>
</evidence>
<accession>A0ABR5TFG9</accession>
<dbReference type="EMBL" id="LNJQ01000001">
    <property type="protein sequence ID" value="KWZ43746.1"/>
    <property type="molecule type" value="Genomic_DNA"/>
</dbReference>
<dbReference type="RefSeq" id="WP_060822020.1">
    <property type="nucleotide sequence ID" value="NZ_LNJQ01000001.1"/>
</dbReference>
<evidence type="ECO:0000256" key="1">
    <source>
        <dbReference type="SAM" id="MobiDB-lite"/>
    </source>
</evidence>
<feature type="region of interest" description="Disordered" evidence="1">
    <location>
        <begin position="54"/>
        <end position="80"/>
    </location>
</feature>
<reference evidence="2 3" key="1">
    <citation type="submission" date="2015-11" db="EMBL/GenBank/DDBJ databases">
        <authorList>
            <person name="Sahl J."/>
            <person name="Wagner D."/>
            <person name="Keim P."/>
        </authorList>
    </citation>
    <scope>NUCLEOTIDE SEQUENCE [LARGE SCALE GENOMIC DNA]</scope>
    <source>
        <strain evidence="2 3">BDU18</strain>
    </source>
</reference>
<comment type="caution">
    <text evidence="2">The sequence shown here is derived from an EMBL/GenBank/DDBJ whole genome shotgun (WGS) entry which is preliminary data.</text>
</comment>
<gene>
    <name evidence="2" type="ORF">WS72_13360</name>
</gene>